<dbReference type="Proteomes" id="UP001235939">
    <property type="component" value="Chromosome 01"/>
</dbReference>
<dbReference type="Gene3D" id="3.30.70.270">
    <property type="match status" value="1"/>
</dbReference>
<dbReference type="InterPro" id="IPR000210">
    <property type="entry name" value="BTB/POZ_dom"/>
</dbReference>
<dbReference type="CDD" id="cd01650">
    <property type="entry name" value="RT_nLTR_like"/>
    <property type="match status" value="1"/>
</dbReference>
<dbReference type="InterPro" id="IPR043502">
    <property type="entry name" value="DNA/RNA_pol_sf"/>
</dbReference>
<dbReference type="InterPro" id="IPR043128">
    <property type="entry name" value="Rev_trsase/Diguanyl_cyclase"/>
</dbReference>
<dbReference type="SUPFAM" id="SSF54695">
    <property type="entry name" value="POZ domain"/>
    <property type="match status" value="1"/>
</dbReference>
<dbReference type="PANTHER" id="PTHR24412">
    <property type="entry name" value="KELCH PROTEIN"/>
    <property type="match status" value="1"/>
</dbReference>
<keyword evidence="10" id="KW-1185">Reference proteome</keyword>
<feature type="domain" description="BTB" evidence="6">
    <location>
        <begin position="84"/>
        <end position="158"/>
    </location>
</feature>
<dbReference type="CDD" id="cd18249">
    <property type="entry name" value="BTB_POZ_KLHL20_KLEIP"/>
    <property type="match status" value="1"/>
</dbReference>
<evidence type="ECO:0000259" key="8">
    <source>
        <dbReference type="PROSITE" id="PS50879"/>
    </source>
</evidence>
<dbReference type="PROSITE" id="PS50879">
    <property type="entry name" value="RNASE_H_1"/>
    <property type="match status" value="1"/>
</dbReference>
<evidence type="ECO:0000256" key="2">
    <source>
        <dbReference type="ARBA" id="ARBA00022441"/>
    </source>
</evidence>
<feature type="domain" description="RNase H type-1" evidence="8">
    <location>
        <begin position="1394"/>
        <end position="1526"/>
    </location>
</feature>
<dbReference type="SUPFAM" id="SSF56672">
    <property type="entry name" value="DNA/RNA polymerases"/>
    <property type="match status" value="1"/>
</dbReference>
<dbReference type="InterPro" id="IPR000477">
    <property type="entry name" value="RT_dom"/>
</dbReference>
<evidence type="ECO:0000256" key="1">
    <source>
        <dbReference type="ARBA" id="ARBA00004906"/>
    </source>
</evidence>
<keyword evidence="2" id="KW-0880">Kelch repeat</keyword>
<dbReference type="PROSITE" id="PS50878">
    <property type="entry name" value="RT_POL"/>
    <property type="match status" value="1"/>
</dbReference>
<dbReference type="Gene3D" id="3.30.420.10">
    <property type="entry name" value="Ribonuclease H-like superfamily/Ribonuclease H"/>
    <property type="match status" value="1"/>
</dbReference>
<keyword evidence="3" id="KW-0677">Repeat</keyword>
<dbReference type="Gene3D" id="1.25.40.420">
    <property type="match status" value="1"/>
</dbReference>
<dbReference type="Pfam" id="PF07707">
    <property type="entry name" value="BACK"/>
    <property type="match status" value="1"/>
</dbReference>
<evidence type="ECO:0000256" key="3">
    <source>
        <dbReference type="ARBA" id="ARBA00022737"/>
    </source>
</evidence>
<dbReference type="PROSITE" id="PS50097">
    <property type="entry name" value="BTB"/>
    <property type="match status" value="1"/>
</dbReference>
<dbReference type="CDD" id="cd18459">
    <property type="entry name" value="BACK_KLHL20"/>
    <property type="match status" value="1"/>
</dbReference>
<dbReference type="InterPro" id="IPR012337">
    <property type="entry name" value="RNaseH-like_sf"/>
</dbReference>
<dbReference type="SUPFAM" id="SSF53098">
    <property type="entry name" value="Ribonuclease H-like"/>
    <property type="match status" value="1"/>
</dbReference>
<sequence>MAASDMRNRRHVQQLLTWSTNAAHPVSLDSLQGMGEILHTTTTTTTTELECPPSPAARLEYTSEKHPRHTLETIHLLRKHRELCDVVLLVGSRKIFAHRVILSACSPYFHAMFTGELVESRQTETDVPRMQVTIRDIDEHAMELLIEFAYTSHIVVEESNVQVLLPAACLLQMAEIQDVCCEFLKRQLDPSNCLGIRAFADTHSCRELLRIADKFTQHNFQEVMESEEFLLLPINQLIDIIASDELNVRSEEQVFTAVMAWVKYNVAERRAHLAPALQHVRLPLLSPKFLVGTVGADLLVKSDEACRDLVDEAKNYLLLPQERPLMQGPRTRPRKPVRRGEVLFAARVPLQGYGGAASVLMLESAAKASASMLGTASNYRQSQTFTKVCLDHNAMINESCTPIPHSMRSDVDLHAASPVAQNKQGRGQDLGRGFCPISIIQSPQTSNFAASKQLRILQCNINGLCSTATKIKLEEIMEIAEKQKIQIIALQETKLNEKYNLKYKNYNILRKDRNKEGGGLAFLIKNLYYEDIAINIPNTSDLEAQGIKVYLSQNKTINIFNMYHPPNNKLIDDGTMAQFLTDNTIIVGDLNAKHQLWGCSMPNPRGKILSNIFDDNAFMCLNDGNPTHHSYSYNTAQALDISFSSPDIFHKCKWQILKSIGSDHLPILIEISTKTKTSSIKEKFWNFKKANWNLYQKNTNEDFRKAPTRIKDLEQNWISFKNTIIKAAKVSIPRGNIKKWIPNYTHQAKDIQTLITKRNELQKKCTQNQTNCRTELNIVNAKIKRLYVNMKREKWKQTCENLNPRNPNTKLWHLAKQIDRAQPQTENTNMIKNTDGTPATNDKNAANLLGNSYQISSKIKFEIKDKKVEKKARKIIHDCKNFTSTHNIFHEKINMKELDYALENTDLNKTPGPDGIHGQMISNLGKNGKEILLDIFNNSWKTGKLPQDWKTATIIPIKKLDKSADDPKNYRPISLTKEQYGFRKGHGTIDQLLFFTQKVKDAQNRKPTSHTIAAFLDLTQAFDKVWKNKLITKLYKHFKIDGKAITWINDFLKNRYIRVKYNGTLSKTFKLYQGLPQGSVLSPTLFTLFIAGIEEKISHKTNIGLFADDIILWSSNPNWKKAERDLNKTLLHLEKFANKHKLEFNPQKSETCLFTTDKKLYKIRPKIILKEQQLQYNKHPKYLGYTLDPEINSSKHIEEVIRKGRDRLKILKYISGREWGADATTLKLTYTSLIRPILEYGYQIYGTASETNLKSLERIQLSAARIITGLRNTCPNDIVLYEADIMPLKDRRSYNLPKYINKIKSYGNKNRTSNYILNWESNLRPKKVGPLHLAKRNGFLKYKVEKNYLAEKISPCEPLQNVIFNDTLIEPTNKQYQNPEYLKQLSLEIINNIPKNAITIYTDGSRDELGHTGSGCLIKTTNGIEKMNRRNPDFCSVFRSELIAIYEALKSIRNTNYQDIWILTDSRSAIQHLSHTGELRDKVSRNIIGYLQKLSKTSKIHLQWIPSHVGIEGNEAADVLAKKGTKEPLPQKNKLTFKEIETVAKTKINKNWRIPPKHSWYSGVNPGGALNIRNRQHQTTLTRFRTGHLKPLKIENNNKIYPTCPKCSLSPAAPEHILACIRCTKQDLWERPLLIIKQLEEHELMEFPSDTRLCNDPVGGWCSGDAIASVEKYDPQTTEWRMAAPMSKRRCGVGVAVLNDLLYAVGGHDGQSYLNSIERYDPQTNQWSCDVSPTSSCRTSVGVAVLDGFLYAVGGQDGVSCLNFVERYDPQTNRWIKVAPMSTKRLGVAVAVLGGYLYAVGGSDGTSPLNSVERFDARTNRWSPVASMGTRRKHLGCAVYNNMIYAVGGRDDTTELSSAERYNPQTNQWQPIVAMTSRRSGVGLAVVNGLLYAVGGFDGTSYLKTIEVYDPEQNQWCLCGSMNYRRLGGGVGVVRLPHHDAHYW</sequence>
<dbReference type="Gene3D" id="3.30.710.10">
    <property type="entry name" value="Potassium Channel Kv1.1, Chain A"/>
    <property type="match status" value="1"/>
</dbReference>
<dbReference type="Pfam" id="PF01344">
    <property type="entry name" value="Kelch_1"/>
    <property type="match status" value="6"/>
</dbReference>
<dbReference type="InterPro" id="IPR005135">
    <property type="entry name" value="Endo/exonuclease/phosphatase"/>
</dbReference>
<dbReference type="Pfam" id="PF14529">
    <property type="entry name" value="Exo_endo_phos_2"/>
    <property type="match status" value="1"/>
</dbReference>
<dbReference type="InterPro" id="IPR011705">
    <property type="entry name" value="BACK"/>
</dbReference>
<keyword evidence="4" id="KW-0833">Ubl conjugation pathway</keyword>
<reference evidence="9 10" key="1">
    <citation type="submission" date="2022-01" db="EMBL/GenBank/DDBJ databases">
        <title>A chromosomal length assembly of Cordylochernes scorpioides.</title>
        <authorList>
            <person name="Zeh D."/>
            <person name="Zeh J."/>
        </authorList>
    </citation>
    <scope>NUCLEOTIDE SEQUENCE [LARGE SCALE GENOMIC DNA]</scope>
    <source>
        <strain evidence="9">IN4F17</strain>
        <tissue evidence="9">Whole Body</tissue>
    </source>
</reference>
<evidence type="ECO:0000313" key="10">
    <source>
        <dbReference type="Proteomes" id="UP001235939"/>
    </source>
</evidence>
<dbReference type="Gene3D" id="2.120.10.80">
    <property type="entry name" value="Kelch-type beta propeller"/>
    <property type="match status" value="1"/>
</dbReference>
<dbReference type="InterPro" id="IPR011333">
    <property type="entry name" value="SKP1/BTB/POZ_sf"/>
</dbReference>
<dbReference type="SMART" id="SM00875">
    <property type="entry name" value="BACK"/>
    <property type="match status" value="1"/>
</dbReference>
<name>A0ABY6JUH2_9ARAC</name>
<dbReference type="Pfam" id="PF00078">
    <property type="entry name" value="RVT_1"/>
    <property type="match status" value="1"/>
</dbReference>
<keyword evidence="5" id="KW-0009">Actin-binding</keyword>
<dbReference type="InterPro" id="IPR036691">
    <property type="entry name" value="Endo/exonu/phosph_ase_sf"/>
</dbReference>
<comment type="pathway">
    <text evidence="1">Protein modification; protein ubiquitination.</text>
</comment>
<evidence type="ECO:0000256" key="4">
    <source>
        <dbReference type="ARBA" id="ARBA00022786"/>
    </source>
</evidence>
<dbReference type="Pfam" id="PF00075">
    <property type="entry name" value="RNase_H"/>
    <property type="match status" value="1"/>
</dbReference>
<dbReference type="SMART" id="SM00225">
    <property type="entry name" value="BTB"/>
    <property type="match status" value="1"/>
</dbReference>
<dbReference type="PANTHER" id="PTHR24412:SF451">
    <property type="entry name" value="KELCH-LIKE PROTEIN 20"/>
    <property type="match status" value="1"/>
</dbReference>
<evidence type="ECO:0000313" key="9">
    <source>
        <dbReference type="EMBL" id="UYV60119.1"/>
    </source>
</evidence>
<protein>
    <submittedName>
        <fullName evidence="9">KLHL20</fullName>
    </submittedName>
</protein>
<gene>
    <name evidence="9" type="ORF">LAZ67_1000039</name>
</gene>
<accession>A0ABY6JUH2</accession>
<dbReference type="SMART" id="SM00612">
    <property type="entry name" value="Kelch"/>
    <property type="match status" value="6"/>
</dbReference>
<dbReference type="Gene3D" id="3.60.10.10">
    <property type="entry name" value="Endonuclease/exonuclease/phosphatase"/>
    <property type="match status" value="1"/>
</dbReference>
<dbReference type="InterPro" id="IPR002156">
    <property type="entry name" value="RNaseH_domain"/>
</dbReference>
<dbReference type="InterPro" id="IPR006652">
    <property type="entry name" value="Kelch_1"/>
</dbReference>
<dbReference type="Pfam" id="PF00651">
    <property type="entry name" value="BTB"/>
    <property type="match status" value="1"/>
</dbReference>
<dbReference type="CDD" id="cd09276">
    <property type="entry name" value="Rnase_HI_RT_non_LTR"/>
    <property type="match status" value="1"/>
</dbReference>
<evidence type="ECO:0000259" key="7">
    <source>
        <dbReference type="PROSITE" id="PS50878"/>
    </source>
</evidence>
<evidence type="ECO:0000256" key="5">
    <source>
        <dbReference type="ARBA" id="ARBA00023203"/>
    </source>
</evidence>
<dbReference type="InterPro" id="IPR015915">
    <property type="entry name" value="Kelch-typ_b-propeller"/>
</dbReference>
<dbReference type="EMBL" id="CP092863">
    <property type="protein sequence ID" value="UYV60119.1"/>
    <property type="molecule type" value="Genomic_DNA"/>
</dbReference>
<feature type="domain" description="Reverse transcriptase" evidence="7">
    <location>
        <begin position="938"/>
        <end position="1187"/>
    </location>
</feature>
<dbReference type="InterPro" id="IPR036397">
    <property type="entry name" value="RNaseH_sf"/>
</dbReference>
<evidence type="ECO:0000259" key="6">
    <source>
        <dbReference type="PROSITE" id="PS50097"/>
    </source>
</evidence>
<dbReference type="SUPFAM" id="SSF117281">
    <property type="entry name" value="Kelch motif"/>
    <property type="match status" value="1"/>
</dbReference>
<organism evidence="9 10">
    <name type="scientific">Cordylochernes scorpioides</name>
    <dbReference type="NCBI Taxonomy" id="51811"/>
    <lineage>
        <taxon>Eukaryota</taxon>
        <taxon>Metazoa</taxon>
        <taxon>Ecdysozoa</taxon>
        <taxon>Arthropoda</taxon>
        <taxon>Chelicerata</taxon>
        <taxon>Arachnida</taxon>
        <taxon>Pseudoscorpiones</taxon>
        <taxon>Cheliferoidea</taxon>
        <taxon>Chernetidae</taxon>
        <taxon>Cordylochernes</taxon>
    </lineage>
</organism>
<dbReference type="SUPFAM" id="SSF56219">
    <property type="entry name" value="DNase I-like"/>
    <property type="match status" value="1"/>
</dbReference>
<proteinExistence type="predicted"/>